<dbReference type="PRINTS" id="PR00851">
    <property type="entry name" value="XRODRMPGMNTB"/>
</dbReference>
<keyword evidence="5" id="KW-0067">ATP-binding</keyword>
<evidence type="ECO:0000256" key="4">
    <source>
        <dbReference type="ARBA" id="ARBA00022806"/>
    </source>
</evidence>
<evidence type="ECO:0000259" key="11">
    <source>
        <dbReference type="PROSITE" id="PS51194"/>
    </source>
</evidence>
<dbReference type="AlphaFoldDB" id="F7NGG8"/>
<dbReference type="Pfam" id="PF04851">
    <property type="entry name" value="ResIII"/>
    <property type="match status" value="1"/>
</dbReference>
<comment type="catalytic activity">
    <reaction evidence="9">
        <text>ATP + H2O = ADP + phosphate + H(+)</text>
        <dbReference type="Rhea" id="RHEA:13065"/>
        <dbReference type="ChEBI" id="CHEBI:15377"/>
        <dbReference type="ChEBI" id="CHEBI:15378"/>
        <dbReference type="ChEBI" id="CHEBI:30616"/>
        <dbReference type="ChEBI" id="CHEBI:43474"/>
        <dbReference type="ChEBI" id="CHEBI:456216"/>
        <dbReference type="EC" id="5.6.2.4"/>
    </reaction>
</comment>
<dbReference type="CDD" id="cd18789">
    <property type="entry name" value="SF2_C_XPB"/>
    <property type="match status" value="1"/>
</dbReference>
<dbReference type="GO" id="GO:0003677">
    <property type="term" value="F:DNA binding"/>
    <property type="evidence" value="ECO:0007669"/>
    <property type="project" value="InterPro"/>
</dbReference>
<dbReference type="Pfam" id="PF13625">
    <property type="entry name" value="Helicase_C_3"/>
    <property type="match status" value="1"/>
</dbReference>
<dbReference type="STRING" id="1009370.ALO_05780"/>
<evidence type="ECO:0000256" key="2">
    <source>
        <dbReference type="ARBA" id="ARBA00022741"/>
    </source>
</evidence>
<dbReference type="Gene3D" id="3.40.50.300">
    <property type="entry name" value="P-loop containing nucleotide triphosphate hydrolases"/>
    <property type="match status" value="2"/>
</dbReference>
<dbReference type="InterPro" id="IPR027417">
    <property type="entry name" value="P-loop_NTPase"/>
</dbReference>
<dbReference type="Proteomes" id="UP000003240">
    <property type="component" value="Unassembled WGS sequence"/>
</dbReference>
<evidence type="ECO:0000313" key="13">
    <source>
        <dbReference type="Proteomes" id="UP000003240"/>
    </source>
</evidence>
<dbReference type="EMBL" id="AFGF01000049">
    <property type="protein sequence ID" value="EGO64772.1"/>
    <property type="molecule type" value="Genomic_DNA"/>
</dbReference>
<evidence type="ECO:0000313" key="12">
    <source>
        <dbReference type="EMBL" id="EGO64772.1"/>
    </source>
</evidence>
<dbReference type="InterPro" id="IPR001650">
    <property type="entry name" value="Helicase_C-like"/>
</dbReference>
<organism evidence="12 13">
    <name type="scientific">Acetonema longum DSM 6540</name>
    <dbReference type="NCBI Taxonomy" id="1009370"/>
    <lineage>
        <taxon>Bacteria</taxon>
        <taxon>Bacillati</taxon>
        <taxon>Bacillota</taxon>
        <taxon>Negativicutes</taxon>
        <taxon>Acetonemataceae</taxon>
        <taxon>Acetonema</taxon>
    </lineage>
</organism>
<dbReference type="GO" id="GO:0005524">
    <property type="term" value="F:ATP binding"/>
    <property type="evidence" value="ECO:0007669"/>
    <property type="project" value="UniProtKB-KW"/>
</dbReference>
<accession>F7NGG8</accession>
<dbReference type="PROSITE" id="PS51194">
    <property type="entry name" value="HELICASE_CTER"/>
    <property type="match status" value="1"/>
</dbReference>
<evidence type="ECO:0000256" key="6">
    <source>
        <dbReference type="ARBA" id="ARBA00023235"/>
    </source>
</evidence>
<evidence type="ECO:0000256" key="1">
    <source>
        <dbReference type="ARBA" id="ARBA00006637"/>
    </source>
</evidence>
<evidence type="ECO:0000259" key="10">
    <source>
        <dbReference type="PROSITE" id="PS51192"/>
    </source>
</evidence>
<dbReference type="SUPFAM" id="SSF52540">
    <property type="entry name" value="P-loop containing nucleoside triphosphate hydrolases"/>
    <property type="match status" value="2"/>
</dbReference>
<feature type="domain" description="Helicase C-terminal" evidence="11">
    <location>
        <begin position="427"/>
        <end position="569"/>
    </location>
</feature>
<dbReference type="InterPro" id="IPR006935">
    <property type="entry name" value="Helicase/UvrB_N"/>
</dbReference>
<dbReference type="OrthoDB" id="9802848at2"/>
<evidence type="ECO:0000256" key="5">
    <source>
        <dbReference type="ARBA" id="ARBA00022840"/>
    </source>
</evidence>
<keyword evidence="3" id="KW-0378">Hydrolase</keyword>
<dbReference type="eggNOG" id="COG1061">
    <property type="taxonomic scope" value="Bacteria"/>
</dbReference>
<protein>
    <recommendedName>
        <fullName evidence="8">DNA 3'-5' helicase</fullName>
        <ecNumber evidence="8">5.6.2.4</ecNumber>
    </recommendedName>
</protein>
<name>F7NGG8_9FIRM</name>
<dbReference type="SMART" id="SM00490">
    <property type="entry name" value="HELICc"/>
    <property type="match status" value="1"/>
</dbReference>
<proteinExistence type="inferred from homology"/>
<dbReference type="InterPro" id="IPR032438">
    <property type="entry name" value="ERCC3_RAD25_C"/>
</dbReference>
<dbReference type="EC" id="5.6.2.4" evidence="8"/>
<dbReference type="PROSITE" id="PS51192">
    <property type="entry name" value="HELICASE_ATP_BIND_1"/>
    <property type="match status" value="1"/>
</dbReference>
<keyword evidence="13" id="KW-1185">Reference proteome</keyword>
<sequence>MYNPANPLIIQSDFSVLAEVHHPEFETVRVDLAVFADLEKSPEHIHTYRITPLSLWNAACAGRKPEAIITFLEQNAKFPLPDNIRREIGHYMARYGLVKLLAQAPDISAAGLGFDLPTDEYLFLYSHDSPTITAIDRQKDIRKHLAGRLNENTLLVPAGKRGIIKQALIRIGYPVEDLAGYIEGEPLAIHLRETTAAGQSFGLRPYQNEAVNIFHANGLATGGSGVLVLPCGAGKTVIGLGVMAQVQTNTLILTTSTTAVRQWIRELLDKTSLTPDEVGEYSADRKDVRPITVTTYQMITYRPEKDGPFPHFQLFNSRPWGFIIYDEVHTLPAPVFQVTAELQARRRLGLTATLIREDGRETDVFTLIGPKKVDIPWRELERDGWIAPTVCSELRVPMSLDLRLECAQSGDKIAYRLEAENPAKLAVVKDLIANHQGESILVIGQYIKQLEILAAELNAPLITGKTASAKRDELYEDFRQGRIPLLVVSKVANFAIDLPDASVAIQVSGAFGSRQEEAQRLGRILRPKADGRGAYFYTVVSKDSREQEFSHHRQLFLTEQGYQYIIRDV</sequence>
<evidence type="ECO:0000256" key="7">
    <source>
        <dbReference type="ARBA" id="ARBA00034617"/>
    </source>
</evidence>
<dbReference type="SMART" id="SM00487">
    <property type="entry name" value="DEXDc"/>
    <property type="match status" value="1"/>
</dbReference>
<comment type="catalytic activity">
    <reaction evidence="7">
        <text>Couples ATP hydrolysis with the unwinding of duplex DNA by translocating in the 3'-5' direction.</text>
        <dbReference type="EC" id="5.6.2.4"/>
    </reaction>
</comment>
<dbReference type="InterPro" id="IPR050615">
    <property type="entry name" value="ATP-dep_DNA_Helicase"/>
</dbReference>
<dbReference type="InterPro" id="IPR032830">
    <property type="entry name" value="XPB/Ssl2_N"/>
</dbReference>
<dbReference type="PANTHER" id="PTHR11274">
    <property type="entry name" value="RAD25/XP-B DNA REPAIR HELICASE"/>
    <property type="match status" value="1"/>
</dbReference>
<feature type="domain" description="Helicase ATP-binding" evidence="10">
    <location>
        <begin position="216"/>
        <end position="372"/>
    </location>
</feature>
<dbReference type="RefSeq" id="WP_004093735.1">
    <property type="nucleotide sequence ID" value="NZ_AFGF01000049.1"/>
</dbReference>
<evidence type="ECO:0000256" key="3">
    <source>
        <dbReference type="ARBA" id="ARBA00022801"/>
    </source>
</evidence>
<dbReference type="PANTHER" id="PTHR11274:SF0">
    <property type="entry name" value="GENERAL TRANSCRIPTION AND DNA REPAIR FACTOR IIH HELICASE SUBUNIT XPB"/>
    <property type="match status" value="1"/>
</dbReference>
<comment type="similarity">
    <text evidence="1">Belongs to the helicase family. RAD25/XPB subfamily.</text>
</comment>
<dbReference type="Pfam" id="PF16203">
    <property type="entry name" value="ERCC3_RAD25_C"/>
    <property type="match status" value="1"/>
</dbReference>
<evidence type="ECO:0000256" key="8">
    <source>
        <dbReference type="ARBA" id="ARBA00034808"/>
    </source>
</evidence>
<dbReference type="GO" id="GO:0043138">
    <property type="term" value="F:3'-5' DNA helicase activity"/>
    <property type="evidence" value="ECO:0007669"/>
    <property type="project" value="UniProtKB-EC"/>
</dbReference>
<gene>
    <name evidence="12" type="ORF">ALO_05780</name>
</gene>
<dbReference type="NCBIfam" id="NF045503">
    <property type="entry name" value="repair_heli_XPB"/>
    <property type="match status" value="1"/>
</dbReference>
<dbReference type="InterPro" id="IPR014001">
    <property type="entry name" value="Helicase_ATP-bd"/>
</dbReference>
<comment type="caution">
    <text evidence="12">The sequence shown here is derived from an EMBL/GenBank/DDBJ whole genome shotgun (WGS) entry which is preliminary data.</text>
</comment>
<dbReference type="GO" id="GO:0016787">
    <property type="term" value="F:hydrolase activity"/>
    <property type="evidence" value="ECO:0007669"/>
    <property type="project" value="UniProtKB-KW"/>
</dbReference>
<reference evidence="12 13" key="1">
    <citation type="journal article" date="2011" name="EMBO J.">
        <title>Structural diversity of bacterial flagellar motors.</title>
        <authorList>
            <person name="Chen S."/>
            <person name="Beeby M."/>
            <person name="Murphy G.E."/>
            <person name="Leadbetter J.R."/>
            <person name="Hendrixson D.R."/>
            <person name="Briegel A."/>
            <person name="Li Z."/>
            <person name="Shi J."/>
            <person name="Tocheva E.I."/>
            <person name="Muller A."/>
            <person name="Dobro M.J."/>
            <person name="Jensen G.J."/>
        </authorList>
    </citation>
    <scope>NUCLEOTIDE SEQUENCE [LARGE SCALE GENOMIC DNA]</scope>
    <source>
        <strain evidence="12 13">DSM 6540</strain>
    </source>
</reference>
<evidence type="ECO:0000256" key="9">
    <source>
        <dbReference type="ARBA" id="ARBA00048988"/>
    </source>
</evidence>
<dbReference type="CDD" id="cd18029">
    <property type="entry name" value="DEXHc_XPB"/>
    <property type="match status" value="1"/>
</dbReference>
<keyword evidence="4 12" id="KW-0347">Helicase</keyword>
<keyword evidence="6" id="KW-0413">Isomerase</keyword>
<keyword evidence="2" id="KW-0547">Nucleotide-binding</keyword>